<keyword evidence="7" id="KW-0653">Protein transport</keyword>
<evidence type="ECO:0000259" key="10">
    <source>
        <dbReference type="Pfam" id="PF11356"/>
    </source>
</evidence>
<organism evidence="11 12">
    <name type="scientific">Spectribacter acetivorans</name>
    <dbReference type="NCBI Taxonomy" id="3075603"/>
    <lineage>
        <taxon>Bacteria</taxon>
        <taxon>Pseudomonadati</taxon>
        <taxon>Pseudomonadota</taxon>
        <taxon>Gammaproteobacteria</taxon>
        <taxon>Salinisphaerales</taxon>
        <taxon>Salinisphaeraceae</taxon>
        <taxon>Spectribacter</taxon>
    </lineage>
</organism>
<comment type="similarity">
    <text evidence="2">Belongs to the GSP C family.</text>
</comment>
<feature type="domain" description="Type II secretion system protein GspC N-terminal" evidence="10">
    <location>
        <begin position="23"/>
        <end position="159"/>
    </location>
</feature>
<dbReference type="Proteomes" id="UP001259982">
    <property type="component" value="Unassembled WGS sequence"/>
</dbReference>
<evidence type="ECO:0000256" key="3">
    <source>
        <dbReference type="ARBA" id="ARBA00022448"/>
    </source>
</evidence>
<keyword evidence="12" id="KW-1185">Reference proteome</keyword>
<evidence type="ECO:0000313" key="11">
    <source>
        <dbReference type="EMBL" id="MDT0618665.1"/>
    </source>
</evidence>
<keyword evidence="9" id="KW-0472">Membrane</keyword>
<dbReference type="InterPro" id="IPR036034">
    <property type="entry name" value="PDZ_sf"/>
</dbReference>
<evidence type="ECO:0000256" key="2">
    <source>
        <dbReference type="ARBA" id="ARBA00007986"/>
    </source>
</evidence>
<dbReference type="Gene3D" id="2.30.42.10">
    <property type="match status" value="1"/>
</dbReference>
<comment type="subcellular location">
    <subcellularLocation>
        <location evidence="1">Cell inner membrane</location>
    </subcellularLocation>
</comment>
<evidence type="ECO:0000256" key="4">
    <source>
        <dbReference type="ARBA" id="ARBA00022475"/>
    </source>
</evidence>
<dbReference type="Pfam" id="PF11356">
    <property type="entry name" value="T2SSC"/>
    <property type="match status" value="1"/>
</dbReference>
<keyword evidence="8" id="KW-1133">Transmembrane helix</keyword>
<dbReference type="RefSeq" id="WP_311658833.1">
    <property type="nucleotide sequence ID" value="NZ_JAVRHY010000007.1"/>
</dbReference>
<sequence length="283" mass="31152">MSDTLIQMVKGRYGQVMWLMRLVLAVLIGLAAAEFFWSAWPGPDFTEPRALSRDSGETAETTSVDVGQIASYELFGVKPHDDSVDPSVIDAPETRLNLTLTGIVSSDRNGRSRALIRSDRGDQKPYSVGDTIANGVKLHDIYYNRVILDRGGRYETLTLEQEKAEGVERVAASEDVNDEIADSLADVRNELLENPSKMSDYVRFRPHKVGGDLKGYRIYPGSNRRLFQQVGLRPGELVTAVNGTPLTETRAAMNVLGSLAEADSLTVTLERGGEQRTVSVSFQ</sequence>
<gene>
    <name evidence="11" type="primary">gspC</name>
    <name evidence="11" type="ORF">RM531_09260</name>
</gene>
<evidence type="ECO:0000256" key="1">
    <source>
        <dbReference type="ARBA" id="ARBA00004533"/>
    </source>
</evidence>
<protein>
    <submittedName>
        <fullName evidence="11">Type II secretion system protein GspC</fullName>
    </submittedName>
</protein>
<accession>A0ABU3B9G2</accession>
<dbReference type="InterPro" id="IPR024961">
    <property type="entry name" value="T2SS_GspC_N"/>
</dbReference>
<comment type="caution">
    <text evidence="11">The sequence shown here is derived from an EMBL/GenBank/DDBJ whole genome shotgun (WGS) entry which is preliminary data.</text>
</comment>
<reference evidence="11 12" key="1">
    <citation type="submission" date="2023-09" db="EMBL/GenBank/DDBJ databases">
        <authorList>
            <person name="Rey-Velasco X."/>
        </authorList>
    </citation>
    <scope>NUCLEOTIDE SEQUENCE [LARGE SCALE GENOMIC DNA]</scope>
    <source>
        <strain evidence="11 12">P385</strain>
    </source>
</reference>
<keyword evidence="3" id="KW-0813">Transport</keyword>
<evidence type="ECO:0000256" key="8">
    <source>
        <dbReference type="ARBA" id="ARBA00022989"/>
    </source>
</evidence>
<evidence type="ECO:0000256" key="5">
    <source>
        <dbReference type="ARBA" id="ARBA00022519"/>
    </source>
</evidence>
<evidence type="ECO:0000313" key="12">
    <source>
        <dbReference type="Proteomes" id="UP001259982"/>
    </source>
</evidence>
<keyword evidence="6" id="KW-0812">Transmembrane</keyword>
<evidence type="ECO:0000256" key="7">
    <source>
        <dbReference type="ARBA" id="ARBA00022927"/>
    </source>
</evidence>
<dbReference type="Gene3D" id="2.30.30.830">
    <property type="match status" value="1"/>
</dbReference>
<evidence type="ECO:0000256" key="6">
    <source>
        <dbReference type="ARBA" id="ARBA00022692"/>
    </source>
</evidence>
<dbReference type="InterPro" id="IPR001639">
    <property type="entry name" value="T2SS_protein-GspC"/>
</dbReference>
<name>A0ABU3B9G2_9GAMM</name>
<evidence type="ECO:0000256" key="9">
    <source>
        <dbReference type="ARBA" id="ARBA00023136"/>
    </source>
</evidence>
<dbReference type="SUPFAM" id="SSF50156">
    <property type="entry name" value="PDZ domain-like"/>
    <property type="match status" value="1"/>
</dbReference>
<dbReference type="NCBIfam" id="TIGR01713">
    <property type="entry name" value="typeII_sec_gspC"/>
    <property type="match status" value="1"/>
</dbReference>
<proteinExistence type="inferred from homology"/>
<keyword evidence="5" id="KW-0997">Cell inner membrane</keyword>
<dbReference type="EMBL" id="JAVRHY010000007">
    <property type="protein sequence ID" value="MDT0618665.1"/>
    <property type="molecule type" value="Genomic_DNA"/>
</dbReference>
<keyword evidence="4" id="KW-1003">Cell membrane</keyword>